<name>A0A8T0WAB4_PANVG</name>
<organism evidence="2 3">
    <name type="scientific">Panicum virgatum</name>
    <name type="common">Blackwell switchgrass</name>
    <dbReference type="NCBI Taxonomy" id="38727"/>
    <lineage>
        <taxon>Eukaryota</taxon>
        <taxon>Viridiplantae</taxon>
        <taxon>Streptophyta</taxon>
        <taxon>Embryophyta</taxon>
        <taxon>Tracheophyta</taxon>
        <taxon>Spermatophyta</taxon>
        <taxon>Magnoliopsida</taxon>
        <taxon>Liliopsida</taxon>
        <taxon>Poales</taxon>
        <taxon>Poaceae</taxon>
        <taxon>PACMAD clade</taxon>
        <taxon>Panicoideae</taxon>
        <taxon>Panicodae</taxon>
        <taxon>Paniceae</taxon>
        <taxon>Panicinae</taxon>
        <taxon>Panicum</taxon>
        <taxon>Panicum sect. Hiantes</taxon>
    </lineage>
</organism>
<feature type="region of interest" description="Disordered" evidence="1">
    <location>
        <begin position="10"/>
        <end position="43"/>
    </location>
</feature>
<dbReference type="EMBL" id="CM029039">
    <property type="protein sequence ID" value="KAG2642294.1"/>
    <property type="molecule type" value="Genomic_DNA"/>
</dbReference>
<reference evidence="2" key="1">
    <citation type="submission" date="2020-05" db="EMBL/GenBank/DDBJ databases">
        <title>WGS assembly of Panicum virgatum.</title>
        <authorList>
            <person name="Lovell J.T."/>
            <person name="Jenkins J."/>
            <person name="Shu S."/>
            <person name="Juenger T.E."/>
            <person name="Schmutz J."/>
        </authorList>
    </citation>
    <scope>NUCLEOTIDE SEQUENCE</scope>
    <source>
        <strain evidence="2">AP13</strain>
    </source>
</reference>
<dbReference type="Proteomes" id="UP000823388">
    <property type="component" value="Chromosome 2K"/>
</dbReference>
<sequence>MHYRSLAALLPIPSPPAPSHGGSERPTVAHGRLPGARSGRHGPRFGCSGDGGVKNAAEVGAAWGVAAPEQVPPQTLAHHSSLAGHSNGASSSLPCGGPACASCGGGLTDWDVARPGTRRCSPLRSLVAVRPLSVSCVELELELLVTRALQPCQAACRNLHLEWIITWKSSTQGSAMFPTNIPRVETVARKTPSSKAKRSLSQTNKQFISLHNLMNAAVKLIRTRSQQTKLSCCSKNYLSIDMCVLAYRCATLMR</sequence>
<proteinExistence type="predicted"/>
<dbReference type="AlphaFoldDB" id="A0A8T0WAB4"/>
<comment type="caution">
    <text evidence="2">The sequence shown here is derived from an EMBL/GenBank/DDBJ whole genome shotgun (WGS) entry which is preliminary data.</text>
</comment>
<accession>A0A8T0WAB4</accession>
<protein>
    <submittedName>
        <fullName evidence="2">Uncharacterized protein</fullName>
    </submittedName>
</protein>
<gene>
    <name evidence="2" type="ORF">PVAP13_2KG282700</name>
</gene>
<keyword evidence="3" id="KW-1185">Reference proteome</keyword>
<evidence type="ECO:0000256" key="1">
    <source>
        <dbReference type="SAM" id="MobiDB-lite"/>
    </source>
</evidence>
<evidence type="ECO:0000313" key="2">
    <source>
        <dbReference type="EMBL" id="KAG2642294.1"/>
    </source>
</evidence>
<evidence type="ECO:0000313" key="3">
    <source>
        <dbReference type="Proteomes" id="UP000823388"/>
    </source>
</evidence>